<dbReference type="AlphaFoldDB" id="A0A4U1IWR5"/>
<organism evidence="2 3">
    <name type="scientific">Polyangium fumosum</name>
    <dbReference type="NCBI Taxonomy" id="889272"/>
    <lineage>
        <taxon>Bacteria</taxon>
        <taxon>Pseudomonadati</taxon>
        <taxon>Myxococcota</taxon>
        <taxon>Polyangia</taxon>
        <taxon>Polyangiales</taxon>
        <taxon>Polyangiaceae</taxon>
        <taxon>Polyangium</taxon>
    </lineage>
</organism>
<keyword evidence="3" id="KW-1185">Reference proteome</keyword>
<feature type="transmembrane region" description="Helical" evidence="1">
    <location>
        <begin position="97"/>
        <end position="116"/>
    </location>
</feature>
<protein>
    <submittedName>
        <fullName evidence="2">Uncharacterized protein</fullName>
    </submittedName>
</protein>
<keyword evidence="1" id="KW-0812">Transmembrane</keyword>
<evidence type="ECO:0000313" key="2">
    <source>
        <dbReference type="EMBL" id="TKC99018.1"/>
    </source>
</evidence>
<gene>
    <name evidence="2" type="ORF">E8A74_39340</name>
</gene>
<comment type="caution">
    <text evidence="2">The sequence shown here is derived from an EMBL/GenBank/DDBJ whole genome shotgun (WGS) entry which is preliminary data.</text>
</comment>
<feature type="transmembrane region" description="Helical" evidence="1">
    <location>
        <begin position="55"/>
        <end position="76"/>
    </location>
</feature>
<reference evidence="2 3" key="1">
    <citation type="submission" date="2019-04" db="EMBL/GenBank/DDBJ databases">
        <authorList>
            <person name="Li Y."/>
            <person name="Wang J."/>
        </authorList>
    </citation>
    <scope>NUCLEOTIDE SEQUENCE [LARGE SCALE GENOMIC DNA]</scope>
    <source>
        <strain evidence="2 3">DSM 14668</strain>
    </source>
</reference>
<proteinExistence type="predicted"/>
<dbReference type="OrthoDB" id="7114937at2"/>
<accession>A0A4U1IWR5</accession>
<name>A0A4U1IWR5_9BACT</name>
<evidence type="ECO:0000313" key="3">
    <source>
        <dbReference type="Proteomes" id="UP000309215"/>
    </source>
</evidence>
<dbReference type="EMBL" id="SSMQ01000061">
    <property type="protein sequence ID" value="TKC99018.1"/>
    <property type="molecule type" value="Genomic_DNA"/>
</dbReference>
<sequence>MKFVLPRFGREDAVLFVMTTSITLAYCITHDHLTATLSPEYFLFGKDLASDPRPFRWAVTALAAKASWPLGLLAGMALRFANEPSERLPQRLPLRRLLHFVAIPMVTATLAALLLGTSPMSIDPLDQRTVAEMLAGSTHAAAFVRVWRVHIGSYVGGALGLLLAVALVRLQRGRRRDGR</sequence>
<evidence type="ECO:0000256" key="1">
    <source>
        <dbReference type="SAM" id="Phobius"/>
    </source>
</evidence>
<feature type="transmembrane region" description="Helical" evidence="1">
    <location>
        <begin position="12"/>
        <end position="35"/>
    </location>
</feature>
<keyword evidence="1" id="KW-0472">Membrane</keyword>
<feature type="transmembrane region" description="Helical" evidence="1">
    <location>
        <begin position="151"/>
        <end position="170"/>
    </location>
</feature>
<dbReference type="Proteomes" id="UP000309215">
    <property type="component" value="Unassembled WGS sequence"/>
</dbReference>
<dbReference type="RefSeq" id="WP_136934260.1">
    <property type="nucleotide sequence ID" value="NZ_SSMQ01000061.1"/>
</dbReference>
<keyword evidence="1" id="KW-1133">Transmembrane helix</keyword>